<dbReference type="PANTHER" id="PTHR43591">
    <property type="entry name" value="METHYLTRANSFERASE"/>
    <property type="match status" value="1"/>
</dbReference>
<gene>
    <name evidence="3" type="ORF">LTR09_000743</name>
</gene>
<dbReference type="InterPro" id="IPR013216">
    <property type="entry name" value="Methyltransf_11"/>
</dbReference>
<dbReference type="Gene3D" id="3.40.50.150">
    <property type="entry name" value="Vaccinia Virus protein VP39"/>
    <property type="match status" value="1"/>
</dbReference>
<evidence type="ECO:0000313" key="4">
    <source>
        <dbReference type="Proteomes" id="UP001271007"/>
    </source>
</evidence>
<dbReference type="Pfam" id="PF08241">
    <property type="entry name" value="Methyltransf_11"/>
    <property type="match status" value="1"/>
</dbReference>
<feature type="region of interest" description="Disordered" evidence="1">
    <location>
        <begin position="1"/>
        <end position="22"/>
    </location>
</feature>
<protein>
    <recommendedName>
        <fullName evidence="2">Methyltransferase type 11 domain-containing protein</fullName>
    </recommendedName>
</protein>
<feature type="domain" description="Methyltransferase type 11" evidence="2">
    <location>
        <begin position="71"/>
        <end position="179"/>
    </location>
</feature>
<organism evidence="3 4">
    <name type="scientific">Extremus antarcticus</name>
    <dbReference type="NCBI Taxonomy" id="702011"/>
    <lineage>
        <taxon>Eukaryota</taxon>
        <taxon>Fungi</taxon>
        <taxon>Dikarya</taxon>
        <taxon>Ascomycota</taxon>
        <taxon>Pezizomycotina</taxon>
        <taxon>Dothideomycetes</taxon>
        <taxon>Dothideomycetidae</taxon>
        <taxon>Mycosphaerellales</taxon>
        <taxon>Extremaceae</taxon>
        <taxon>Extremus</taxon>
    </lineage>
</organism>
<dbReference type="PANTHER" id="PTHR43591:SF24">
    <property type="entry name" value="2-METHOXY-6-POLYPRENYL-1,4-BENZOQUINOL METHYLASE, MITOCHONDRIAL"/>
    <property type="match status" value="1"/>
</dbReference>
<evidence type="ECO:0000256" key="1">
    <source>
        <dbReference type="SAM" id="MobiDB-lite"/>
    </source>
</evidence>
<dbReference type="CDD" id="cd02440">
    <property type="entry name" value="AdoMet_MTases"/>
    <property type="match status" value="1"/>
</dbReference>
<dbReference type="EMBL" id="JAWDJX010000001">
    <property type="protein sequence ID" value="KAK3059177.1"/>
    <property type="molecule type" value="Genomic_DNA"/>
</dbReference>
<evidence type="ECO:0000313" key="3">
    <source>
        <dbReference type="EMBL" id="KAK3059177.1"/>
    </source>
</evidence>
<dbReference type="InterPro" id="IPR029063">
    <property type="entry name" value="SAM-dependent_MTases_sf"/>
</dbReference>
<dbReference type="SUPFAM" id="SSF53335">
    <property type="entry name" value="S-adenosyl-L-methionine-dependent methyltransferases"/>
    <property type="match status" value="1"/>
</dbReference>
<accession>A0AAJ0GK74</accession>
<feature type="compositionally biased region" description="Polar residues" evidence="1">
    <location>
        <begin position="11"/>
        <end position="22"/>
    </location>
</feature>
<sequence length="302" mass="33554">MAQAKALGDSKQLSCAPQRTSTNARIAQGDDWNEMAKLYKSMAYGTSEKPSAALLKAADTFLPFSEATGILDNGCGPGPIMTRILDGYKIPQSCQLTCSDFSEGMISQVRQHKEETVKADSNSPWSRVESIVQDATNLKDIADDSQSHVTAGFVYFMTSDPQKALTESRRVLKDGGVLSLSSWQGSQWSDLMFLLPKVRPDKKMPHMLPEWTNADKLKGELEKAGFRDVQVQQVKTTMTYEKRSSLIELISTKMPHLVPIIKEMSDEEVQRYKDMMDEDMKKMCPDEPGSLEGVALVATGRK</sequence>
<dbReference type="AlphaFoldDB" id="A0AAJ0GK74"/>
<name>A0AAJ0GK74_9PEZI</name>
<keyword evidence="4" id="KW-1185">Reference proteome</keyword>
<dbReference type="GO" id="GO:0008757">
    <property type="term" value="F:S-adenosylmethionine-dependent methyltransferase activity"/>
    <property type="evidence" value="ECO:0007669"/>
    <property type="project" value="InterPro"/>
</dbReference>
<reference evidence="3" key="1">
    <citation type="submission" date="2023-04" db="EMBL/GenBank/DDBJ databases">
        <title>Black Yeasts Isolated from many extreme environments.</title>
        <authorList>
            <person name="Coleine C."/>
            <person name="Stajich J.E."/>
            <person name="Selbmann L."/>
        </authorList>
    </citation>
    <scope>NUCLEOTIDE SEQUENCE</scope>
    <source>
        <strain evidence="3">CCFEE 5312</strain>
    </source>
</reference>
<proteinExistence type="predicted"/>
<dbReference type="Proteomes" id="UP001271007">
    <property type="component" value="Unassembled WGS sequence"/>
</dbReference>
<evidence type="ECO:0000259" key="2">
    <source>
        <dbReference type="Pfam" id="PF08241"/>
    </source>
</evidence>
<comment type="caution">
    <text evidence="3">The sequence shown here is derived from an EMBL/GenBank/DDBJ whole genome shotgun (WGS) entry which is preliminary data.</text>
</comment>